<evidence type="ECO:0000256" key="8">
    <source>
        <dbReference type="ARBA" id="ARBA00022553"/>
    </source>
</evidence>
<comment type="subcellular location">
    <subcellularLocation>
        <location evidence="3">Chromosome</location>
        <location evidence="3">Telomere</location>
    </subcellularLocation>
    <subcellularLocation>
        <location evidence="2">Cytoplasm</location>
    </subcellularLocation>
    <subcellularLocation>
        <location evidence="1">Nucleus</location>
    </subcellularLocation>
</comment>
<feature type="compositionally biased region" description="Pro residues" evidence="16">
    <location>
        <begin position="344"/>
        <end position="359"/>
    </location>
</feature>
<evidence type="ECO:0000256" key="7">
    <source>
        <dbReference type="ARBA" id="ARBA00022490"/>
    </source>
</evidence>
<reference evidence="18" key="1">
    <citation type="journal article" date="2020" name="Stud. Mycol.">
        <title>101 Dothideomycetes genomes: a test case for predicting lifestyles and emergence of pathogens.</title>
        <authorList>
            <person name="Haridas S."/>
            <person name="Albert R."/>
            <person name="Binder M."/>
            <person name="Bloem J."/>
            <person name="Labutti K."/>
            <person name="Salamov A."/>
            <person name="Andreopoulos B."/>
            <person name="Baker S."/>
            <person name="Barry K."/>
            <person name="Bills G."/>
            <person name="Bluhm B."/>
            <person name="Cannon C."/>
            <person name="Castanera R."/>
            <person name="Culley D."/>
            <person name="Daum C."/>
            <person name="Ezra D."/>
            <person name="Gonzalez J."/>
            <person name="Henrissat B."/>
            <person name="Kuo A."/>
            <person name="Liang C."/>
            <person name="Lipzen A."/>
            <person name="Lutzoni F."/>
            <person name="Magnuson J."/>
            <person name="Mondo S."/>
            <person name="Nolan M."/>
            <person name="Ohm R."/>
            <person name="Pangilinan J."/>
            <person name="Park H.-J."/>
            <person name="Ramirez L."/>
            <person name="Alfaro M."/>
            <person name="Sun H."/>
            <person name="Tritt A."/>
            <person name="Yoshinaga Y."/>
            <person name="Zwiers L.-H."/>
            <person name="Turgeon B."/>
            <person name="Goodwin S."/>
            <person name="Spatafora J."/>
            <person name="Crous P."/>
            <person name="Grigoriev I."/>
        </authorList>
    </citation>
    <scope>NUCLEOTIDE SEQUENCE</scope>
    <source>
        <strain evidence="18">CBS 122368</strain>
    </source>
</reference>
<feature type="domain" description="CUE" evidence="17">
    <location>
        <begin position="170"/>
        <end position="213"/>
    </location>
</feature>
<keyword evidence="15" id="KW-0539">Nucleus</keyword>
<dbReference type="AlphaFoldDB" id="A0A6A6I139"/>
<feature type="compositionally biased region" description="Acidic residues" evidence="16">
    <location>
        <begin position="392"/>
        <end position="402"/>
    </location>
</feature>
<keyword evidence="19" id="KW-1185">Reference proteome</keyword>
<evidence type="ECO:0000256" key="16">
    <source>
        <dbReference type="SAM" id="MobiDB-lite"/>
    </source>
</evidence>
<organism evidence="18 19">
    <name type="scientific">Trematosphaeria pertusa</name>
    <dbReference type="NCBI Taxonomy" id="390896"/>
    <lineage>
        <taxon>Eukaryota</taxon>
        <taxon>Fungi</taxon>
        <taxon>Dikarya</taxon>
        <taxon>Ascomycota</taxon>
        <taxon>Pezizomycotina</taxon>
        <taxon>Dothideomycetes</taxon>
        <taxon>Pleosporomycetidae</taxon>
        <taxon>Pleosporales</taxon>
        <taxon>Massarineae</taxon>
        <taxon>Trematosphaeriaceae</taxon>
        <taxon>Trematosphaeria</taxon>
    </lineage>
</organism>
<dbReference type="GO" id="GO:0003677">
    <property type="term" value="F:DNA binding"/>
    <property type="evidence" value="ECO:0007669"/>
    <property type="project" value="UniProtKB-KW"/>
</dbReference>
<feature type="compositionally biased region" description="Low complexity" evidence="16">
    <location>
        <begin position="118"/>
        <end position="128"/>
    </location>
</feature>
<keyword evidence="10" id="KW-0833">Ubl conjugation pathway</keyword>
<feature type="compositionally biased region" description="Low complexity" evidence="16">
    <location>
        <begin position="604"/>
        <end position="630"/>
    </location>
</feature>
<feature type="compositionally biased region" description="Acidic residues" evidence="16">
    <location>
        <begin position="538"/>
        <end position="551"/>
    </location>
</feature>
<evidence type="ECO:0000256" key="13">
    <source>
        <dbReference type="ARBA" id="ARBA00023125"/>
    </source>
</evidence>
<dbReference type="InterPro" id="IPR041803">
    <property type="entry name" value="DEF1_CUE"/>
</dbReference>
<proteinExistence type="inferred from homology"/>
<evidence type="ECO:0000256" key="12">
    <source>
        <dbReference type="ARBA" id="ARBA00022895"/>
    </source>
</evidence>
<keyword evidence="7" id="KW-0963">Cytoplasm</keyword>
<evidence type="ECO:0000256" key="6">
    <source>
        <dbReference type="ARBA" id="ARBA00022454"/>
    </source>
</evidence>
<feature type="compositionally biased region" description="Polar residues" evidence="16">
    <location>
        <begin position="892"/>
        <end position="901"/>
    </location>
</feature>
<dbReference type="Pfam" id="PF02845">
    <property type="entry name" value="CUE"/>
    <property type="match status" value="1"/>
</dbReference>
<gene>
    <name evidence="18" type="ORF">BU26DRAFT_92169</name>
</gene>
<evidence type="ECO:0000256" key="4">
    <source>
        <dbReference type="ARBA" id="ARBA00005491"/>
    </source>
</evidence>
<evidence type="ECO:0000256" key="3">
    <source>
        <dbReference type="ARBA" id="ARBA00004574"/>
    </source>
</evidence>
<feature type="compositionally biased region" description="Gly residues" evidence="16">
    <location>
        <begin position="1000"/>
        <end position="1016"/>
    </location>
</feature>
<feature type="region of interest" description="Disordered" evidence="16">
    <location>
        <begin position="218"/>
        <end position="456"/>
    </location>
</feature>
<feature type="region of interest" description="Disordered" evidence="16">
    <location>
        <begin position="532"/>
        <end position="806"/>
    </location>
</feature>
<feature type="compositionally biased region" description="Basic and acidic residues" evidence="16">
    <location>
        <begin position="426"/>
        <end position="443"/>
    </location>
</feature>
<dbReference type="GO" id="GO:0006281">
    <property type="term" value="P:DNA repair"/>
    <property type="evidence" value="ECO:0007669"/>
    <property type="project" value="UniProtKB-KW"/>
</dbReference>
<accession>A0A6A6I139</accession>
<dbReference type="PANTHER" id="PTHR16308">
    <property type="entry name" value="UBIQUITIN ASSOCIATED PROTEIN 2-LIKE/LINGERER"/>
    <property type="match status" value="1"/>
</dbReference>
<dbReference type="OrthoDB" id="5396806at2759"/>
<keyword evidence="8" id="KW-0597">Phosphoprotein</keyword>
<dbReference type="GO" id="GO:0005634">
    <property type="term" value="C:nucleus"/>
    <property type="evidence" value="ECO:0007669"/>
    <property type="project" value="UniProtKB-SubCell"/>
</dbReference>
<feature type="compositionally biased region" description="Pro residues" evidence="16">
    <location>
        <begin position="570"/>
        <end position="582"/>
    </location>
</feature>
<evidence type="ECO:0000256" key="10">
    <source>
        <dbReference type="ARBA" id="ARBA00022786"/>
    </source>
</evidence>
<feature type="compositionally biased region" description="Basic and acidic residues" evidence="16">
    <location>
        <begin position="253"/>
        <end position="266"/>
    </location>
</feature>
<keyword evidence="14" id="KW-0234">DNA repair</keyword>
<dbReference type="GO" id="GO:0000781">
    <property type="term" value="C:chromosome, telomeric region"/>
    <property type="evidence" value="ECO:0007669"/>
    <property type="project" value="UniProtKB-SubCell"/>
</dbReference>
<feature type="region of interest" description="Disordered" evidence="16">
    <location>
        <begin position="1"/>
        <end position="24"/>
    </location>
</feature>
<dbReference type="PROSITE" id="PS51140">
    <property type="entry name" value="CUE"/>
    <property type="match status" value="1"/>
</dbReference>
<feature type="compositionally biased region" description="Low complexity" evidence="16">
    <location>
        <begin position="784"/>
        <end position="806"/>
    </location>
</feature>
<dbReference type="GO" id="GO:0005737">
    <property type="term" value="C:cytoplasm"/>
    <property type="evidence" value="ECO:0007669"/>
    <property type="project" value="UniProtKB-SubCell"/>
</dbReference>
<feature type="compositionally biased region" description="Low complexity" evidence="16">
    <location>
        <begin position="972"/>
        <end position="986"/>
    </location>
</feature>
<feature type="compositionally biased region" description="Low complexity" evidence="16">
    <location>
        <begin position="445"/>
        <end position="456"/>
    </location>
</feature>
<dbReference type="GeneID" id="54589828"/>
<dbReference type="InterPro" id="IPR051833">
    <property type="entry name" value="TC-DDR_regulator"/>
</dbReference>
<evidence type="ECO:0000313" key="18">
    <source>
        <dbReference type="EMBL" id="KAF2244031.1"/>
    </source>
</evidence>
<evidence type="ECO:0000256" key="9">
    <source>
        <dbReference type="ARBA" id="ARBA00022763"/>
    </source>
</evidence>
<dbReference type="Proteomes" id="UP000800094">
    <property type="component" value="Unassembled WGS sequence"/>
</dbReference>
<evidence type="ECO:0000256" key="11">
    <source>
        <dbReference type="ARBA" id="ARBA00022843"/>
    </source>
</evidence>
<feature type="compositionally biased region" description="Low complexity" evidence="16">
    <location>
        <begin position="663"/>
        <end position="686"/>
    </location>
</feature>
<keyword evidence="9" id="KW-0227">DNA damage</keyword>
<evidence type="ECO:0000313" key="19">
    <source>
        <dbReference type="Proteomes" id="UP000800094"/>
    </source>
</evidence>
<feature type="region of interest" description="Disordered" evidence="16">
    <location>
        <begin position="849"/>
        <end position="1030"/>
    </location>
</feature>
<evidence type="ECO:0000256" key="1">
    <source>
        <dbReference type="ARBA" id="ARBA00004123"/>
    </source>
</evidence>
<name>A0A6A6I139_9PLEO</name>
<feature type="compositionally biased region" description="Gly residues" evidence="16">
    <location>
        <begin position="268"/>
        <end position="277"/>
    </location>
</feature>
<dbReference type="RefSeq" id="XP_033679035.1">
    <property type="nucleotide sequence ID" value="XM_033836498.1"/>
</dbReference>
<dbReference type="PANTHER" id="PTHR16308:SF13">
    <property type="entry name" value="PROTEIN LINGERER"/>
    <property type="match status" value="1"/>
</dbReference>
<feature type="compositionally biased region" description="Low complexity" evidence="16">
    <location>
        <begin position="750"/>
        <end position="759"/>
    </location>
</feature>
<feature type="compositionally biased region" description="Polar residues" evidence="16">
    <location>
        <begin position="760"/>
        <end position="773"/>
    </location>
</feature>
<keyword evidence="12" id="KW-0779">Telomere</keyword>
<protein>
    <recommendedName>
        <fullName evidence="5">RNA polymerase II degradation factor 1</fullName>
    </recommendedName>
</protein>
<dbReference type="EMBL" id="ML987203">
    <property type="protein sequence ID" value="KAF2244031.1"/>
    <property type="molecule type" value="Genomic_DNA"/>
</dbReference>
<evidence type="ECO:0000256" key="15">
    <source>
        <dbReference type="ARBA" id="ARBA00023242"/>
    </source>
</evidence>
<feature type="compositionally biased region" description="Polar residues" evidence="16">
    <location>
        <begin position="849"/>
        <end position="861"/>
    </location>
</feature>
<evidence type="ECO:0000259" key="17">
    <source>
        <dbReference type="PROSITE" id="PS51140"/>
    </source>
</evidence>
<keyword evidence="13" id="KW-0238">DNA-binding</keyword>
<feature type="region of interest" description="Disordered" evidence="16">
    <location>
        <begin position="95"/>
        <end position="163"/>
    </location>
</feature>
<feature type="compositionally biased region" description="Low complexity" evidence="16">
    <location>
        <begin position="309"/>
        <end position="333"/>
    </location>
</feature>
<keyword evidence="11" id="KW-0832">Ubl conjugation</keyword>
<dbReference type="CDD" id="cd14368">
    <property type="entry name" value="CUE_DEF1_like"/>
    <property type="match status" value="1"/>
</dbReference>
<feature type="compositionally biased region" description="Low complexity" evidence="16">
    <location>
        <begin position="706"/>
        <end position="727"/>
    </location>
</feature>
<keyword evidence="6" id="KW-0158">Chromosome</keyword>
<evidence type="ECO:0000256" key="5">
    <source>
        <dbReference type="ARBA" id="ARBA00020536"/>
    </source>
</evidence>
<feature type="compositionally biased region" description="Polar residues" evidence="16">
    <location>
        <begin position="728"/>
        <end position="737"/>
    </location>
</feature>
<evidence type="ECO:0000256" key="2">
    <source>
        <dbReference type="ARBA" id="ARBA00004496"/>
    </source>
</evidence>
<evidence type="ECO:0000256" key="14">
    <source>
        <dbReference type="ARBA" id="ARBA00023204"/>
    </source>
</evidence>
<comment type="similarity">
    <text evidence="4">Belongs to the DEF1 family.</text>
</comment>
<sequence length="1049" mass="109187">MGRSAAETARDAERPGLRATHLGSSTAANCPLSASSPAHLTFACEPTKHPQPASTSATTCVLHALGAFERQAFACPFSCTPASPPCLPLLHSHTPPPTPQSCRGLHPHPTVHMSEVQSRPARGRSSARGGRGGHGARGPRSNKQTNGDHTAAPAIDTSADQGELGELKRRYQSQLTTLKELFPDWTDVDLLLTVEESDGDLQATIEKITEGNVSQFAEVKKAKDRSRSKVKDASAPTDGTSTVRGGRGARGGDSARGRGRGADRGRGGFRGGRGGATNGTRGAPSVPTVESPAWEIPAASAEAKEDGPAKASEPAAAEPEGPKHAAAAAPTKKTWASMFASKPAPAPPKPVVKPAPPLEEPASTPAETPAHDVAQESAVEAEELPIPPCADEVVEEPPIADEDTSKLMPDKEEEESTTPDVTLTPSKDELTKDNVEHLPDESHPVATETAASTVASSKDIGSIAGVATPLSASAQAPIGRPAIGGYATTALKATSGAHRSASFQRRLMEQQEAVVMPGNHAVNQAAVQFGSLGLNGDVDADGLDVDEDREEAETRTQPPQHSPVAQPRASLPPVPRQAPPAEPQSQESLPTPKQAPGLPPAPQQQPLSQQSPSNPLVAQQMQNQGSQGNQAYNQFGRYAQGGMQSEAAAPPQKQYDPFGQQVPQSSQYDYSNQQSQQQQQQQQQPQTGAFSSAPDAFSSQYLTSDQQRSAYQNYYQNYSQQNAPSQQEAGSAQQRTGSGFGAGPDSTFPQSQQQQQAQSRYNEAQNSGHTTPNPALGGQHPTGPASQQTQHMQQPHAQPGHTGNYPYNHPYYNTPYYNYMNQFGGYGQGGYGGFGKGMYGQPHHYGMSPQASFDQHSSSPANVGGFGASSMHGRDSGLGGGLGDYGRSVSGASQNQHNATAGSGGFGGLPDMFGRPQGGYGGQSSYGQQQAGQQGGNEDSLKPFGDTKSGGPSPSALGAQPGRPGSATNNAPGQSGQGLPQQSHQQGFGGYPGHLNQLQGGQGNQYGGLGGLGHQGAGSHQSGYGNYGGFGGGYGSYNRGGWGTNYGQH</sequence>
<dbReference type="InterPro" id="IPR003892">
    <property type="entry name" value="CUE"/>
</dbReference>
<feature type="compositionally biased region" description="Basic and acidic residues" evidence="16">
    <location>
        <begin position="218"/>
        <end position="232"/>
    </location>
</feature>
<dbReference type="GO" id="GO:0043130">
    <property type="term" value="F:ubiquitin binding"/>
    <property type="evidence" value="ECO:0007669"/>
    <property type="project" value="InterPro"/>
</dbReference>